<reference evidence="1 2" key="1">
    <citation type="submission" date="2022-05" db="EMBL/GenBank/DDBJ databases">
        <authorList>
            <consortium name="Genoscope - CEA"/>
            <person name="William W."/>
        </authorList>
    </citation>
    <scope>NUCLEOTIDE SEQUENCE [LARGE SCALE GENOMIC DNA]</scope>
</reference>
<proteinExistence type="predicted"/>
<comment type="caution">
    <text evidence="1">The sequence shown here is derived from an EMBL/GenBank/DDBJ whole genome shotgun (WGS) entry which is preliminary data.</text>
</comment>
<accession>A0ABN8LV00</accession>
<dbReference type="EMBL" id="CALNXI010000163">
    <property type="protein sequence ID" value="CAH3020919.1"/>
    <property type="molecule type" value="Genomic_DNA"/>
</dbReference>
<evidence type="ECO:0000313" key="2">
    <source>
        <dbReference type="Proteomes" id="UP001159427"/>
    </source>
</evidence>
<protein>
    <submittedName>
        <fullName evidence="1">Uncharacterized protein</fullName>
    </submittedName>
</protein>
<sequence>MTRRLVMSKRNEDAKRRNANEDNLLQLEMDRFEREHNKEMKTILQEKQIAKEAMSDIRRHRTSSLLAARLTSHNSFPIVPTKQPCLEKRMSNISSDGQSFESRKESLLSSVPDTVTKTEHFNMTLSQPSKTDINFGLRKRAQTFSEGTECIHAFLEHSSIPHNPRFRPSSSKSLPKNNWIYPTMKDFRSNVQDYGGESKLVARLRSQTDSLLQLKRRGSFGFESNSLTANQYSRVSFSPRNSPILLTRRANTGSAGIDNKTLKRNHLELPCVQPPSGRLSPSKDTVKFRQAASPASTTAQTLVSRYQRDKAILKASENLTVEREKREMERLKHQQLKEDMKTSKSSKRRDRFFTIAQLVMALNKLKFNAAAGRKSSPPNQ</sequence>
<name>A0ABN8LV00_9CNID</name>
<evidence type="ECO:0000313" key="1">
    <source>
        <dbReference type="EMBL" id="CAH3020919.1"/>
    </source>
</evidence>
<organism evidence="1 2">
    <name type="scientific">Porites evermanni</name>
    <dbReference type="NCBI Taxonomy" id="104178"/>
    <lineage>
        <taxon>Eukaryota</taxon>
        <taxon>Metazoa</taxon>
        <taxon>Cnidaria</taxon>
        <taxon>Anthozoa</taxon>
        <taxon>Hexacorallia</taxon>
        <taxon>Scleractinia</taxon>
        <taxon>Fungiina</taxon>
        <taxon>Poritidae</taxon>
        <taxon>Porites</taxon>
    </lineage>
</organism>
<dbReference type="Proteomes" id="UP001159427">
    <property type="component" value="Unassembled WGS sequence"/>
</dbReference>
<keyword evidence="2" id="KW-1185">Reference proteome</keyword>
<gene>
    <name evidence="1" type="ORF">PEVE_00009177</name>
</gene>